<organism evidence="1 2">
    <name type="scientific">Marinifilum flexuosum</name>
    <dbReference type="NCBI Taxonomy" id="1117708"/>
    <lineage>
        <taxon>Bacteria</taxon>
        <taxon>Pseudomonadati</taxon>
        <taxon>Bacteroidota</taxon>
        <taxon>Bacteroidia</taxon>
        <taxon>Marinilabiliales</taxon>
        <taxon>Marinifilaceae</taxon>
    </lineage>
</organism>
<dbReference type="EMBL" id="RAPQ01000008">
    <property type="protein sequence ID" value="RKE04406.1"/>
    <property type="molecule type" value="Genomic_DNA"/>
</dbReference>
<protein>
    <submittedName>
        <fullName evidence="1">Uncharacterized protein</fullName>
    </submittedName>
</protein>
<dbReference type="Proteomes" id="UP000284531">
    <property type="component" value="Unassembled WGS sequence"/>
</dbReference>
<keyword evidence="2" id="KW-1185">Reference proteome</keyword>
<evidence type="ECO:0000313" key="1">
    <source>
        <dbReference type="EMBL" id="RKE04406.1"/>
    </source>
</evidence>
<accession>A0A419X9T9</accession>
<evidence type="ECO:0000313" key="2">
    <source>
        <dbReference type="Proteomes" id="UP000284531"/>
    </source>
</evidence>
<comment type="caution">
    <text evidence="1">The sequence shown here is derived from an EMBL/GenBank/DDBJ whole genome shotgun (WGS) entry which is preliminary data.</text>
</comment>
<reference evidence="1 2" key="1">
    <citation type="submission" date="2018-09" db="EMBL/GenBank/DDBJ databases">
        <title>Genomic Encyclopedia of Archaeal and Bacterial Type Strains, Phase II (KMG-II): from individual species to whole genera.</title>
        <authorList>
            <person name="Goeker M."/>
        </authorList>
    </citation>
    <scope>NUCLEOTIDE SEQUENCE [LARGE SCALE GENOMIC DNA]</scope>
    <source>
        <strain evidence="1 2">DSM 21950</strain>
    </source>
</reference>
<name>A0A419X9T9_9BACT</name>
<dbReference type="AlphaFoldDB" id="A0A419X9T9"/>
<sequence>MLNKVNFTEFEKLDTFDRWNCHNIYLTWVVLFEQKTNNVFLL</sequence>
<gene>
    <name evidence="1" type="ORF">BXY64_1426</name>
</gene>
<proteinExistence type="predicted"/>